<dbReference type="PROSITE" id="PS00166">
    <property type="entry name" value="ENOYL_COA_HYDRATASE"/>
    <property type="match status" value="1"/>
</dbReference>
<comment type="caution">
    <text evidence="9">The sequence shown here is derived from an EMBL/GenBank/DDBJ whole genome shotgun (WGS) entry which is preliminary data.</text>
</comment>
<dbReference type="FunFam" id="3.90.226.10:FF:000009">
    <property type="entry name" value="Carnitinyl-CoA dehydratase"/>
    <property type="match status" value="1"/>
</dbReference>
<comment type="catalytic activity">
    <reaction evidence="6">
        <text>a short-chain (3S)-3-hydroxyacyl-CoA = a short-chain (2E)-enoyl-CoA + H2O</text>
        <dbReference type="Rhea" id="RHEA:52664"/>
        <dbReference type="ChEBI" id="CHEBI:15377"/>
        <dbReference type="ChEBI" id="CHEBI:87488"/>
        <dbReference type="ChEBI" id="CHEBI:136760"/>
        <dbReference type="EC" id="4.2.1.150"/>
    </reaction>
</comment>
<dbReference type="InterPro" id="IPR029045">
    <property type="entry name" value="ClpP/crotonase-like_dom_sf"/>
</dbReference>
<comment type="subunit">
    <text evidence="3">Homotetramer.</text>
</comment>
<dbReference type="InterPro" id="IPR018376">
    <property type="entry name" value="Enoyl-CoA_hyd/isom_CS"/>
</dbReference>
<keyword evidence="5" id="KW-0456">Lyase</keyword>
<dbReference type="Proteomes" id="UP000194267">
    <property type="component" value="Unassembled WGS sequence"/>
</dbReference>
<evidence type="ECO:0000256" key="6">
    <source>
        <dbReference type="ARBA" id="ARBA00050624"/>
    </source>
</evidence>
<sequence>MEKVILTREGHVAWLALNNPDRHNALSRQVVRDLQEAAHQLAVDRSVRAVIVHGGASKSFCSGADLKERQGMDEPAVLDTVHALRSAVNSVAQLPMPVIAAIHGMAFGGGFELALACDIRIAAEDAQMGLTEVGWGIIPGAGGCARLPALIGPARAKELIFTARRLAAGEALALGLVNRVVGREELLDAARALAEEIARQAPLAVRAAKRAIDAGPGLAGALAAEWEAYRSIVPTRDRLEGLRAFAERRPPEFRGE</sequence>
<evidence type="ECO:0000256" key="4">
    <source>
        <dbReference type="ARBA" id="ARBA00023098"/>
    </source>
</evidence>
<evidence type="ECO:0000256" key="3">
    <source>
        <dbReference type="ARBA" id="ARBA00011881"/>
    </source>
</evidence>
<dbReference type="AlphaFoldDB" id="A0A1Y2T7B2"/>
<dbReference type="EMBL" id="LWLV01000007">
    <property type="protein sequence ID" value="OTA42308.1"/>
    <property type="molecule type" value="Genomic_DNA"/>
</dbReference>
<dbReference type="GO" id="GO:0018812">
    <property type="term" value="F:3-hydroxyacyl-CoA dehydratase activity"/>
    <property type="evidence" value="ECO:0007669"/>
    <property type="project" value="UniProtKB-EC"/>
</dbReference>
<organism evidence="9 10">
    <name type="scientific">Symbiobacterium thermophilum</name>
    <dbReference type="NCBI Taxonomy" id="2734"/>
    <lineage>
        <taxon>Bacteria</taxon>
        <taxon>Bacillati</taxon>
        <taxon>Bacillota</taxon>
        <taxon>Clostridia</taxon>
        <taxon>Eubacteriales</taxon>
        <taxon>Symbiobacteriaceae</taxon>
        <taxon>Symbiobacterium</taxon>
    </lineage>
</organism>
<dbReference type="InterPro" id="IPR001753">
    <property type="entry name" value="Enoyl-CoA_hydra/iso"/>
</dbReference>
<dbReference type="PANTHER" id="PTHR11941">
    <property type="entry name" value="ENOYL-COA HYDRATASE-RELATED"/>
    <property type="match status" value="1"/>
</dbReference>
<dbReference type="Gene3D" id="1.10.12.10">
    <property type="entry name" value="Lyase 2-enoyl-coa Hydratase, Chain A, domain 2"/>
    <property type="match status" value="1"/>
</dbReference>
<comment type="similarity">
    <text evidence="2 8">Belongs to the enoyl-CoA hydratase/isomerase family.</text>
</comment>
<accession>A0A1Y2T7B2</accession>
<proteinExistence type="inferred from homology"/>
<dbReference type="FunFam" id="1.10.12.10:FF:000001">
    <property type="entry name" value="Probable enoyl-CoA hydratase, mitochondrial"/>
    <property type="match status" value="1"/>
</dbReference>
<evidence type="ECO:0000256" key="8">
    <source>
        <dbReference type="RuleBase" id="RU003707"/>
    </source>
</evidence>
<gene>
    <name evidence="9" type="ORF">A6D92_00190</name>
</gene>
<dbReference type="EC" id="4.2.1.150" evidence="7"/>
<reference evidence="10" key="1">
    <citation type="submission" date="2016-04" db="EMBL/GenBank/DDBJ databases">
        <authorList>
            <person name="Antunes L.P."/>
            <person name="Martins L.F."/>
            <person name="Pereira R.V."/>
            <person name="Thomas A.M."/>
            <person name="Barbosa D."/>
            <person name="Nascimento L."/>
            <person name="Silva G.M."/>
            <person name="Condomitti G.W."/>
            <person name="Digiampietri L.A."/>
            <person name="Lombardi K.C."/>
            <person name="Ramos P.L."/>
            <person name="Quaggio R.B."/>
            <person name="Oliveira J.C."/>
            <person name="Pascon R.C."/>
            <person name="Cruz J.B."/>
            <person name="Silva A.M."/>
            <person name="Setubal J.C."/>
        </authorList>
    </citation>
    <scope>NUCLEOTIDE SEQUENCE [LARGE SCALE GENOMIC DNA]</scope>
</reference>
<evidence type="ECO:0000256" key="2">
    <source>
        <dbReference type="ARBA" id="ARBA00005254"/>
    </source>
</evidence>
<dbReference type="PANTHER" id="PTHR11941:SF169">
    <property type="entry name" value="(7AS)-7A-METHYL-1,5-DIOXO-2,3,5,6,7,7A-HEXAHYDRO-1H-INDENE-CARBOXYL-COA HYDROLASE"/>
    <property type="match status" value="1"/>
</dbReference>
<dbReference type="Gene3D" id="3.90.226.10">
    <property type="entry name" value="2-enoyl-CoA Hydratase, Chain A, domain 1"/>
    <property type="match status" value="1"/>
</dbReference>
<dbReference type="CDD" id="cd06558">
    <property type="entry name" value="crotonase-like"/>
    <property type="match status" value="1"/>
</dbReference>
<comment type="pathway">
    <text evidence="1">Lipid metabolism; butanoate metabolism.</text>
</comment>
<name>A0A1Y2T7B2_SYMTR</name>
<evidence type="ECO:0000256" key="5">
    <source>
        <dbReference type="ARBA" id="ARBA00023239"/>
    </source>
</evidence>
<dbReference type="GO" id="GO:0006635">
    <property type="term" value="P:fatty acid beta-oxidation"/>
    <property type="evidence" value="ECO:0007669"/>
    <property type="project" value="TreeGrafter"/>
</dbReference>
<evidence type="ECO:0000313" key="10">
    <source>
        <dbReference type="Proteomes" id="UP000194267"/>
    </source>
</evidence>
<dbReference type="InterPro" id="IPR014748">
    <property type="entry name" value="Enoyl-CoA_hydra_C"/>
</dbReference>
<dbReference type="SUPFAM" id="SSF52096">
    <property type="entry name" value="ClpP/crotonase"/>
    <property type="match status" value="1"/>
</dbReference>
<keyword evidence="4" id="KW-0443">Lipid metabolism</keyword>
<evidence type="ECO:0000256" key="7">
    <source>
        <dbReference type="ARBA" id="ARBA00067035"/>
    </source>
</evidence>
<evidence type="ECO:0000256" key="1">
    <source>
        <dbReference type="ARBA" id="ARBA00005086"/>
    </source>
</evidence>
<protein>
    <recommendedName>
        <fullName evidence="7">short-chain-enoyl-CoA hydratase</fullName>
        <ecNumber evidence="7">4.2.1.150</ecNumber>
    </recommendedName>
</protein>
<dbReference type="Pfam" id="PF00378">
    <property type="entry name" value="ECH_1"/>
    <property type="match status" value="1"/>
</dbReference>
<evidence type="ECO:0000313" key="9">
    <source>
        <dbReference type="EMBL" id="OTA42308.1"/>
    </source>
</evidence>